<dbReference type="Gene3D" id="2.30.30.830">
    <property type="match status" value="1"/>
</dbReference>
<dbReference type="InterPro" id="IPR007446">
    <property type="entry name" value="PilP"/>
</dbReference>
<gene>
    <name evidence="2" type="ORF">KPL81_05020</name>
</gene>
<reference evidence="2 3" key="1">
    <citation type="submission" date="2021-07" db="EMBL/GenBank/DDBJ databases">
        <authorList>
            <person name="So Y."/>
        </authorList>
    </citation>
    <scope>NUCLEOTIDE SEQUENCE [LARGE SCALE GENOMIC DNA]</scope>
    <source>
        <strain evidence="2 3">Y3S6</strain>
    </source>
</reference>
<dbReference type="PROSITE" id="PS51257">
    <property type="entry name" value="PROKAR_LIPOPROTEIN"/>
    <property type="match status" value="1"/>
</dbReference>
<proteinExistence type="predicted"/>
<evidence type="ECO:0000313" key="3">
    <source>
        <dbReference type="Proteomes" id="UP000769617"/>
    </source>
</evidence>
<protein>
    <submittedName>
        <fullName evidence="2">Pilus assembly protein PilP</fullName>
    </submittedName>
</protein>
<dbReference type="RefSeq" id="WP_219790918.1">
    <property type="nucleotide sequence ID" value="NZ_JAHYCA010000002.1"/>
</dbReference>
<sequence>MKQASVALTVGLLLVGCADPRLGELDRRLSDIRANPGAPRVLEMPEVPRYESVPYEASDHRSPFRPQLPEPEQAPAGDSDLTPDFERQREPLEAYDLEALSLVGILTMRGQTHALVREPEGEVHRLRTGNYLGRNHGRIVSITDSTVQLVELVPTGGGGWMERTTRMALEETKR</sequence>
<dbReference type="Pfam" id="PF04351">
    <property type="entry name" value="PilP"/>
    <property type="match status" value="1"/>
</dbReference>
<accession>A0ABS6ZKC1</accession>
<organism evidence="2 3">
    <name type="scientific">Billgrantia antri</name>
    <dbReference type="NCBI Taxonomy" id="2846777"/>
    <lineage>
        <taxon>Bacteria</taxon>
        <taxon>Pseudomonadati</taxon>
        <taxon>Pseudomonadota</taxon>
        <taxon>Gammaproteobacteria</taxon>
        <taxon>Oceanospirillales</taxon>
        <taxon>Halomonadaceae</taxon>
        <taxon>Billgrantia</taxon>
    </lineage>
</organism>
<dbReference type="Proteomes" id="UP000769617">
    <property type="component" value="Unassembled WGS sequence"/>
</dbReference>
<dbReference type="EMBL" id="JAHYCA010000002">
    <property type="protein sequence ID" value="MBW6390521.1"/>
    <property type="molecule type" value="Genomic_DNA"/>
</dbReference>
<feature type="region of interest" description="Disordered" evidence="1">
    <location>
        <begin position="55"/>
        <end position="85"/>
    </location>
</feature>
<dbReference type="PIRSF" id="PIRSF016481">
    <property type="entry name" value="Pilus_assembly_PilP"/>
    <property type="match status" value="1"/>
</dbReference>
<keyword evidence="3" id="KW-1185">Reference proteome</keyword>
<name>A0ABS6ZKC1_9GAMM</name>
<evidence type="ECO:0000313" key="2">
    <source>
        <dbReference type="EMBL" id="MBW6390521.1"/>
    </source>
</evidence>
<evidence type="ECO:0000256" key="1">
    <source>
        <dbReference type="SAM" id="MobiDB-lite"/>
    </source>
</evidence>
<comment type="caution">
    <text evidence="2">The sequence shown here is derived from an EMBL/GenBank/DDBJ whole genome shotgun (WGS) entry which is preliminary data.</text>
</comment>